<organism evidence="2 3">
    <name type="scientific">Solidesulfovibrio magneticus (strain ATCC 700980 / DSM 13731 / RS-1)</name>
    <name type="common">Desulfovibrio magneticus</name>
    <dbReference type="NCBI Taxonomy" id="573370"/>
    <lineage>
        <taxon>Bacteria</taxon>
        <taxon>Pseudomonadati</taxon>
        <taxon>Thermodesulfobacteriota</taxon>
        <taxon>Desulfovibrionia</taxon>
        <taxon>Desulfovibrionales</taxon>
        <taxon>Desulfovibrionaceae</taxon>
        <taxon>Solidesulfovibrio</taxon>
    </lineage>
</organism>
<sequence length="970" mass="108302">MLDHPSSTAMKPSEFWSILWLQYQGKGVQNLWTLPDTKTYNFECSTELGSIDDTVESLVQEGKDVYFQVGLQSQKWGAHKRGKEETTIAIPGFWHDADIAGLGHKQTALPEDLDAALSLLFGFPLTPTLIVHSGGGLYPFWPLKTPWVFSSDAEREAAKNLSKQLQDALNDLGRQRGYKLDSTSNLDRVLRIPGSMNFKIRENPRPVRVIHYDPSKRYTLDEIKDRLPARAISVVAPPAQKGTSIPPGETKYPPADLNKIVQGCAWMCHIRDDATALTEPEWYAGISILSRCQDGRSITHQWSKPYQGYKQQETDKKFDDALNNAGPRTCENIRQSCGGEAYCSKCSSWGNIKSPAVLGISQAFIKEYVADSLPGAPVSQGIVIPEGYVISLEHGVERIEMRGKGDDKSEVKIKVLITPLVISKRLVDVNNGEESIEIAWYRDGAWKSRIESRSTIFTAREIMSVAGQGLAVNSNTASLVVAYLADFEQANRDIIPVVSVTSVLGWQKGLKTFLWGKQVLASPGSNNHVVFKAQEDGDDQIASGFYAKGSYQAWVKTINSLYDHERSIMMVYASFIPPFLKIIEANNFVVDLAFSSSKGKSIALRCSASVWGDPSGTGNTVFFTWKTSEAWIGQTATLVTDHPLILDETKLAGTAGKKGEAASKVSSTIYQVSSGQDKRRGSLKGTRRTGTWRLVLLSTGEQRAVDFCKEDGGAHARVLSLWGMPFSGDNLADYVNDVELTVKENFGHAGPKVVEFILAHRRDWPLWRETYLELRRYYTKRAGGNNIAVRLSDHLAVLNTVIPLVHAALPELKPTRPIREYLDGIWDTVSRNAMEADRATVALRHVYDWSVANRDKFFDGNAHDNNQTYVPSMGWAGRWDNGKWSEIAYLKPQLTKLIEESVGEPDAIIRTWADRDWLYKDKQGRNQRQLTIRGQKTWVYCLKKSTVEKELGIKFDDDATSTTKDLKPPF</sequence>
<feature type="domain" description="DUF927" evidence="1">
    <location>
        <begin position="393"/>
        <end position="691"/>
    </location>
</feature>
<dbReference type="AlphaFoldDB" id="C4XID6"/>
<evidence type="ECO:0000259" key="1">
    <source>
        <dbReference type="Pfam" id="PF06048"/>
    </source>
</evidence>
<name>C4XID6_SOLM1</name>
<dbReference type="Pfam" id="PF06048">
    <property type="entry name" value="DUF927"/>
    <property type="match status" value="1"/>
</dbReference>
<dbReference type="HOGENOM" id="CLU_305605_0_0_7"/>
<dbReference type="OrthoDB" id="5437690at2"/>
<evidence type="ECO:0000313" key="2">
    <source>
        <dbReference type="EMBL" id="BAH76511.1"/>
    </source>
</evidence>
<dbReference type="EMBL" id="AP010904">
    <property type="protein sequence ID" value="BAH76511.1"/>
    <property type="molecule type" value="Genomic_DNA"/>
</dbReference>
<accession>C4XID6</accession>
<dbReference type="InterPro" id="IPR009270">
    <property type="entry name" value="DUF927"/>
</dbReference>
<dbReference type="Proteomes" id="UP000009071">
    <property type="component" value="Chromosome"/>
</dbReference>
<evidence type="ECO:0000313" key="3">
    <source>
        <dbReference type="Proteomes" id="UP000009071"/>
    </source>
</evidence>
<dbReference type="KEGG" id="dma:DMR_30200"/>
<dbReference type="RefSeq" id="WP_015861671.1">
    <property type="nucleotide sequence ID" value="NC_012796.1"/>
</dbReference>
<dbReference type="eggNOG" id="COG5519">
    <property type="taxonomic scope" value="Bacteria"/>
</dbReference>
<proteinExistence type="predicted"/>
<keyword evidence="3" id="KW-1185">Reference proteome</keyword>
<reference evidence="2 3" key="1">
    <citation type="journal article" date="2009" name="Genome Res.">
        <title>Whole genome sequence of Desulfovibrio magneticus strain RS-1 revealed common gene clusters in magnetotactic bacteria.</title>
        <authorList>
            <person name="Nakazawa H."/>
            <person name="Arakaki A."/>
            <person name="Narita-Yamada S."/>
            <person name="Yashiro I."/>
            <person name="Jinno K."/>
            <person name="Aoki N."/>
            <person name="Tsuruyama A."/>
            <person name="Okamura Y."/>
            <person name="Tanikawa S."/>
            <person name="Fujita N."/>
            <person name="Takeyama H."/>
            <person name="Matsunaga T."/>
        </authorList>
    </citation>
    <scope>NUCLEOTIDE SEQUENCE [LARGE SCALE GENOMIC DNA]</scope>
    <source>
        <strain evidence="3">ATCC 700980 / DSM 13731 / RS-1</strain>
    </source>
</reference>
<dbReference type="eggNOG" id="COG1467">
    <property type="taxonomic scope" value="Bacteria"/>
</dbReference>
<gene>
    <name evidence="2" type="ordered locus">DMR_30200</name>
</gene>
<protein>
    <recommendedName>
        <fullName evidence="1">DUF927 domain-containing protein</fullName>
    </recommendedName>
</protein>